<comment type="caution">
    <text evidence="2">The sequence shown here is derived from an EMBL/GenBank/DDBJ whole genome shotgun (WGS) entry which is preliminary data.</text>
</comment>
<feature type="region of interest" description="Disordered" evidence="1">
    <location>
        <begin position="148"/>
        <end position="208"/>
    </location>
</feature>
<name>A0AAD7MB39_MYCRO</name>
<keyword evidence="3" id="KW-1185">Reference proteome</keyword>
<gene>
    <name evidence="2" type="ORF">B0H17DRAFT_1124770</name>
</gene>
<feature type="compositionally biased region" description="Pro residues" evidence="1">
    <location>
        <begin position="188"/>
        <end position="207"/>
    </location>
</feature>
<evidence type="ECO:0000313" key="3">
    <source>
        <dbReference type="Proteomes" id="UP001221757"/>
    </source>
</evidence>
<protein>
    <submittedName>
        <fullName evidence="2">Uncharacterized protein</fullName>
    </submittedName>
</protein>
<feature type="region of interest" description="Disordered" evidence="1">
    <location>
        <begin position="1"/>
        <end position="97"/>
    </location>
</feature>
<reference evidence="2" key="1">
    <citation type="submission" date="2023-03" db="EMBL/GenBank/DDBJ databases">
        <title>Massive genome expansion in bonnet fungi (Mycena s.s.) driven by repeated elements and novel gene families across ecological guilds.</title>
        <authorList>
            <consortium name="Lawrence Berkeley National Laboratory"/>
            <person name="Harder C.B."/>
            <person name="Miyauchi S."/>
            <person name="Viragh M."/>
            <person name="Kuo A."/>
            <person name="Thoen E."/>
            <person name="Andreopoulos B."/>
            <person name="Lu D."/>
            <person name="Skrede I."/>
            <person name="Drula E."/>
            <person name="Henrissat B."/>
            <person name="Morin E."/>
            <person name="Kohler A."/>
            <person name="Barry K."/>
            <person name="LaButti K."/>
            <person name="Morin E."/>
            <person name="Salamov A."/>
            <person name="Lipzen A."/>
            <person name="Mereny Z."/>
            <person name="Hegedus B."/>
            <person name="Baldrian P."/>
            <person name="Stursova M."/>
            <person name="Weitz H."/>
            <person name="Taylor A."/>
            <person name="Grigoriev I.V."/>
            <person name="Nagy L.G."/>
            <person name="Martin F."/>
            <person name="Kauserud H."/>
        </authorList>
    </citation>
    <scope>NUCLEOTIDE SEQUENCE</scope>
    <source>
        <strain evidence="2">CBHHK067</strain>
    </source>
</reference>
<evidence type="ECO:0000256" key="1">
    <source>
        <dbReference type="SAM" id="MobiDB-lite"/>
    </source>
</evidence>
<feature type="compositionally biased region" description="Basic and acidic residues" evidence="1">
    <location>
        <begin position="148"/>
        <end position="160"/>
    </location>
</feature>
<feature type="compositionally biased region" description="Basic and acidic residues" evidence="1">
    <location>
        <begin position="50"/>
        <end position="63"/>
    </location>
</feature>
<sequence>MLLPKNQSRTKNPGSRAVKRKIAPSPEGDDEHPKKRLQDTSPSPEGTNDDSDRSDAESSHEDTTASSGDFSPKLNLDDDEDNTEIEVLEEDDVPHPKDHAALTNWLKLSDAHLASLHTTAGAVHHSPYHNRKVGQELSVRRAQEICKAEKDRQAREESENKQQGLKPSRINDFFTCPVAPPSLLISGPPSPTPEPILPPLPTSPDPQPLIEISSEEELSEIGDFLLELGAAS</sequence>
<organism evidence="2 3">
    <name type="scientific">Mycena rosella</name>
    <name type="common">Pink bonnet</name>
    <name type="synonym">Agaricus rosellus</name>
    <dbReference type="NCBI Taxonomy" id="1033263"/>
    <lineage>
        <taxon>Eukaryota</taxon>
        <taxon>Fungi</taxon>
        <taxon>Dikarya</taxon>
        <taxon>Basidiomycota</taxon>
        <taxon>Agaricomycotina</taxon>
        <taxon>Agaricomycetes</taxon>
        <taxon>Agaricomycetidae</taxon>
        <taxon>Agaricales</taxon>
        <taxon>Marasmiineae</taxon>
        <taxon>Mycenaceae</taxon>
        <taxon>Mycena</taxon>
    </lineage>
</organism>
<dbReference type="AlphaFoldDB" id="A0AAD7MB39"/>
<evidence type="ECO:0000313" key="2">
    <source>
        <dbReference type="EMBL" id="KAJ7708994.1"/>
    </source>
</evidence>
<feature type="compositionally biased region" description="Acidic residues" evidence="1">
    <location>
        <begin position="77"/>
        <end position="92"/>
    </location>
</feature>
<dbReference type="EMBL" id="JARKIE010000003">
    <property type="protein sequence ID" value="KAJ7708994.1"/>
    <property type="molecule type" value="Genomic_DNA"/>
</dbReference>
<feature type="compositionally biased region" description="Polar residues" evidence="1">
    <location>
        <begin position="1"/>
        <end position="13"/>
    </location>
</feature>
<dbReference type="Proteomes" id="UP001221757">
    <property type="component" value="Unassembled WGS sequence"/>
</dbReference>
<accession>A0AAD7MB39</accession>
<proteinExistence type="predicted"/>